<evidence type="ECO:0000256" key="2">
    <source>
        <dbReference type="SAM" id="Coils"/>
    </source>
</evidence>
<dbReference type="AlphaFoldDB" id="A0AAV0ZQ72"/>
<accession>A0AAV0ZQ72</accession>
<feature type="region of interest" description="Disordered" evidence="3">
    <location>
        <begin position="531"/>
        <end position="556"/>
    </location>
</feature>
<dbReference type="PROSITE" id="PS51774">
    <property type="entry name" value="NAB"/>
    <property type="match status" value="1"/>
</dbReference>
<feature type="domain" description="NAB" evidence="4">
    <location>
        <begin position="10"/>
        <end position="90"/>
    </location>
</feature>
<dbReference type="InterPro" id="IPR056889">
    <property type="entry name" value="NET2A-D/KIP1-like_C"/>
</dbReference>
<dbReference type="PANTHER" id="PTHR31631:SF21">
    <property type="entry name" value="KINASE INTERACTING (KIP1-LIKE) FAMILY PROTEIN"/>
    <property type="match status" value="1"/>
</dbReference>
<dbReference type="GO" id="GO:0003779">
    <property type="term" value="F:actin binding"/>
    <property type="evidence" value="ECO:0007669"/>
    <property type="project" value="InterPro"/>
</dbReference>
<dbReference type="EMBL" id="OX451737">
    <property type="protein sequence ID" value="CAI8599143.1"/>
    <property type="molecule type" value="Genomic_DNA"/>
</dbReference>
<dbReference type="Pfam" id="PF25014">
    <property type="entry name" value="NET2A"/>
    <property type="match status" value="1"/>
</dbReference>
<evidence type="ECO:0000256" key="3">
    <source>
        <dbReference type="SAM" id="MobiDB-lite"/>
    </source>
</evidence>
<evidence type="ECO:0000256" key="1">
    <source>
        <dbReference type="ARBA" id="ARBA00023054"/>
    </source>
</evidence>
<gene>
    <name evidence="5" type="ORF">VFH_II160960</name>
</gene>
<evidence type="ECO:0000313" key="6">
    <source>
        <dbReference type="Proteomes" id="UP001157006"/>
    </source>
</evidence>
<reference evidence="5 6" key="1">
    <citation type="submission" date="2023-01" db="EMBL/GenBank/DDBJ databases">
        <authorList>
            <person name="Kreplak J."/>
        </authorList>
    </citation>
    <scope>NUCLEOTIDE SEQUENCE [LARGE SCALE GENOMIC DNA]</scope>
</reference>
<dbReference type="InterPro" id="IPR056888">
    <property type="entry name" value="NET2A-D/KIP1-like_dom"/>
</dbReference>
<name>A0AAV0ZQ72_VICFA</name>
<protein>
    <recommendedName>
        <fullName evidence="4">NAB domain-containing protein</fullName>
    </recommendedName>
</protein>
<feature type="coiled-coil region" evidence="2">
    <location>
        <begin position="387"/>
        <end position="442"/>
    </location>
</feature>
<dbReference type="Proteomes" id="UP001157006">
    <property type="component" value="Chromosome 2"/>
</dbReference>
<evidence type="ECO:0000259" key="4">
    <source>
        <dbReference type="PROSITE" id="PS51774"/>
    </source>
</evidence>
<evidence type="ECO:0000313" key="5">
    <source>
        <dbReference type="EMBL" id="CAI8599143.1"/>
    </source>
</evidence>
<organism evidence="5 6">
    <name type="scientific">Vicia faba</name>
    <name type="common">Broad bean</name>
    <name type="synonym">Faba vulgaris</name>
    <dbReference type="NCBI Taxonomy" id="3906"/>
    <lineage>
        <taxon>Eukaryota</taxon>
        <taxon>Viridiplantae</taxon>
        <taxon>Streptophyta</taxon>
        <taxon>Embryophyta</taxon>
        <taxon>Tracheophyta</taxon>
        <taxon>Spermatophyta</taxon>
        <taxon>Magnoliopsida</taxon>
        <taxon>eudicotyledons</taxon>
        <taxon>Gunneridae</taxon>
        <taxon>Pentapetalae</taxon>
        <taxon>rosids</taxon>
        <taxon>fabids</taxon>
        <taxon>Fabales</taxon>
        <taxon>Fabaceae</taxon>
        <taxon>Papilionoideae</taxon>
        <taxon>50 kb inversion clade</taxon>
        <taxon>NPAAA clade</taxon>
        <taxon>Hologalegina</taxon>
        <taxon>IRL clade</taxon>
        <taxon>Fabeae</taxon>
        <taxon>Vicia</taxon>
    </lineage>
</organism>
<dbReference type="Pfam" id="PF24918">
    <property type="entry name" value="NET2A_C"/>
    <property type="match status" value="1"/>
</dbReference>
<feature type="compositionally biased region" description="Basic and acidic residues" evidence="3">
    <location>
        <begin position="532"/>
        <end position="556"/>
    </location>
</feature>
<dbReference type="InterPro" id="IPR011684">
    <property type="entry name" value="NAB"/>
</dbReference>
<feature type="compositionally biased region" description="Polar residues" evidence="3">
    <location>
        <begin position="671"/>
        <end position="698"/>
    </location>
</feature>
<keyword evidence="1 2" id="KW-0175">Coiled coil</keyword>
<proteinExistence type="predicted"/>
<feature type="region of interest" description="Disordered" evidence="3">
    <location>
        <begin position="645"/>
        <end position="703"/>
    </location>
</feature>
<sequence>MLRRAATNAYSWWWASHIRTKQSKWLEQSLQDMEEIVAETLKIIDDSGDSFAQRAEMYYRKRPELINFVGEAFRAYRALAEKYDHLSKELQSANRTIATVFPEQVHYRIDEEEFEDAECGFHGTNLSSADINNQTEKQCNIPKPPSIPKKVFRSPSMLLSRKGTTKKNLSPAKSVSNLAVQCSGLSEVEALAEVDKLQKDILALQTEKEFVRSSYEHSYGKYWEIEDKITGMQKRVYALQDEFSISTVIEDNDARALMAATALNSCKETLSKLKEVRSQSSEEARETYKKVKEAHYKFENLRGNFISKQTNQQDDETDSKSKDEEEIALSLEEDTLEHDIGMLQERIKEKLEEDSGNSFTMIAKMIDELVSKVVSLETKVTSHNGLVKRLISEADELQTNIQSLEEDKEVLMEDSENSNMRMKELEDELKRVKTLNQSVKSQDKNLQTHFHEANFNLEHLSGRLKNVKLDEEDDNLVLNKNTSFSDGKLSEDSEKHVDELFSDNLEIMNDHVETTNEDKEDHDANIDEVVNEDDKTEGMSELTQQDKDDLSETTSKVEVEPLDLEPVEEKDRTSLNQMLVNGSGVREKIMLEEYTSVLKNYNDVSDKLNNVENKNRNSIFELALQVRELKNVVATKDEEIHILNKKLTSSEPDESPRVTLSEEAPLENADQGDNTQGPETLSSEIASTSTEDQPQPVENTGHFDVSSIGKTRLIVVREKQIDKPHSLSPLERKLRLEIDDLLEENLEFWLRFSTSVHQVQQFQKSLLDLKAELRKAKHNNLFSENKISSKVIQSEIKPIFMHLREIRTELSLWLDHNEVLQDDLQARHPSLCSLQDEIASAANPDTSLKRVELSEYQAAKFQGEVLNVKQESNKVSSELQEGLSYVTGLKIEVEKILEELSQIMGVNNPDHIKHSSSSRTRLPLKSFLFGIKLKKQKQSMFSCVNPTLQKQYSDLTAANDAPI</sequence>
<dbReference type="Pfam" id="PF07765">
    <property type="entry name" value="KIP1"/>
    <property type="match status" value="1"/>
</dbReference>
<feature type="coiled-coil region" evidence="2">
    <location>
        <begin position="759"/>
        <end position="786"/>
    </location>
</feature>
<dbReference type="PANTHER" id="PTHR31631">
    <property type="entry name" value="PROTEIN NETWORKED 2D"/>
    <property type="match status" value="1"/>
</dbReference>
<keyword evidence="6" id="KW-1185">Reference proteome</keyword>